<keyword evidence="1" id="KW-0614">Plasmid</keyword>
<organism evidence="1 2">
    <name type="scientific">Candidatus Enterovibrio escicola</name>
    <dbReference type="NCBI Taxonomy" id="1927127"/>
    <lineage>
        <taxon>Bacteria</taxon>
        <taxon>Pseudomonadati</taxon>
        <taxon>Pseudomonadota</taxon>
        <taxon>Gammaproteobacteria</taxon>
        <taxon>Vibrionales</taxon>
        <taxon>Vibrionaceae</taxon>
        <taxon>Enterovibrio</taxon>
    </lineage>
</organism>
<evidence type="ECO:0000313" key="2">
    <source>
        <dbReference type="Proteomes" id="UP000219020"/>
    </source>
</evidence>
<reference evidence="2" key="1">
    <citation type="submission" date="2017-04" db="EMBL/GenBank/DDBJ databases">
        <title>Genome evolution of the luminous symbionts of deep sea anglerfish.</title>
        <authorList>
            <person name="Hendry T.A."/>
        </authorList>
    </citation>
    <scope>NUCLEOTIDE SEQUENCE [LARGE SCALE GENOMIC DNA]</scope>
    <source>
        <plasmid evidence="2">pmj3</plasmid>
    </source>
</reference>
<protein>
    <submittedName>
        <fullName evidence="1">Uncharacterized protein</fullName>
    </submittedName>
</protein>
<gene>
    <name evidence="1" type="ORF">BTN49_2306</name>
</gene>
<geneLocation type="plasmid" evidence="2">
    <name>pmj3</name>
</geneLocation>
<comment type="caution">
    <text evidence="1">The sequence shown here is derived from an EMBL/GenBank/DDBJ whole genome shotgun (WGS) entry which is preliminary data.</text>
</comment>
<accession>A0A2A5T1S8</accession>
<keyword evidence="2" id="KW-1185">Reference proteome</keyword>
<dbReference type="EMBL" id="NBYY01000026">
    <property type="protein sequence ID" value="PCS22112.1"/>
    <property type="molecule type" value="Genomic_DNA"/>
</dbReference>
<sequence length="39" mass="4260">MTFLTAFEKSTEQGMSVHEMSNTATAKAQIELISQEIGV</sequence>
<dbReference type="AlphaFoldDB" id="A0A2A5T1S8"/>
<proteinExistence type="predicted"/>
<name>A0A2A5T1S8_9GAMM</name>
<evidence type="ECO:0000313" key="1">
    <source>
        <dbReference type="EMBL" id="PCS22112.1"/>
    </source>
</evidence>
<dbReference type="Proteomes" id="UP000219020">
    <property type="component" value="Plasmid pMJ3"/>
</dbReference>